<feature type="compositionally biased region" description="Basic and acidic residues" evidence="7">
    <location>
        <begin position="299"/>
        <end position="311"/>
    </location>
</feature>
<name>A0A919SD99_9ACTN</name>
<keyword evidence="5" id="KW-0411">Iron-sulfur</keyword>
<comment type="cofactor">
    <cofactor evidence="6">
        <name>[2Fe-2S] cluster</name>
        <dbReference type="ChEBI" id="CHEBI:190135"/>
    </cofactor>
</comment>
<dbReference type="NCBIfam" id="NF005721">
    <property type="entry name" value="PRK07539.1-1"/>
    <property type="match status" value="1"/>
</dbReference>
<feature type="region of interest" description="Disordered" evidence="7">
    <location>
        <begin position="239"/>
        <end position="264"/>
    </location>
</feature>
<dbReference type="InterPro" id="IPR041921">
    <property type="entry name" value="NuoE_N"/>
</dbReference>
<evidence type="ECO:0000256" key="5">
    <source>
        <dbReference type="ARBA" id="ARBA00023014"/>
    </source>
</evidence>
<dbReference type="CDD" id="cd03064">
    <property type="entry name" value="TRX_Fd_NuoE"/>
    <property type="match status" value="1"/>
</dbReference>
<feature type="compositionally biased region" description="Polar residues" evidence="7">
    <location>
        <begin position="367"/>
        <end position="386"/>
    </location>
</feature>
<feature type="compositionally biased region" description="Basic and acidic residues" evidence="7">
    <location>
        <begin position="350"/>
        <end position="364"/>
    </location>
</feature>
<dbReference type="AlphaFoldDB" id="A0A919SD99"/>
<comment type="similarity">
    <text evidence="1">Belongs to the complex I 24 kDa subunit family.</text>
</comment>
<keyword evidence="3" id="KW-0479">Metal-binding</keyword>
<dbReference type="InterPro" id="IPR002023">
    <property type="entry name" value="NuoE-like"/>
</dbReference>
<organism evidence="8 9">
    <name type="scientific">Actinoplanes auranticolor</name>
    <dbReference type="NCBI Taxonomy" id="47988"/>
    <lineage>
        <taxon>Bacteria</taxon>
        <taxon>Bacillati</taxon>
        <taxon>Actinomycetota</taxon>
        <taxon>Actinomycetes</taxon>
        <taxon>Micromonosporales</taxon>
        <taxon>Micromonosporaceae</taxon>
        <taxon>Actinoplanes</taxon>
    </lineage>
</organism>
<feature type="compositionally biased region" description="Low complexity" evidence="7">
    <location>
        <begin position="334"/>
        <end position="349"/>
    </location>
</feature>
<evidence type="ECO:0000256" key="1">
    <source>
        <dbReference type="ARBA" id="ARBA00010643"/>
    </source>
</evidence>
<comment type="caution">
    <text evidence="8">The sequence shown here is derived from an EMBL/GenBank/DDBJ whole genome shotgun (WGS) entry which is preliminary data.</text>
</comment>
<evidence type="ECO:0000256" key="4">
    <source>
        <dbReference type="ARBA" id="ARBA00023004"/>
    </source>
</evidence>
<keyword evidence="9" id="KW-1185">Reference proteome</keyword>
<evidence type="ECO:0000313" key="9">
    <source>
        <dbReference type="Proteomes" id="UP000681340"/>
    </source>
</evidence>
<gene>
    <name evidence="8" type="ORF">Aau02nite_36530</name>
</gene>
<evidence type="ECO:0000256" key="6">
    <source>
        <dbReference type="ARBA" id="ARBA00034078"/>
    </source>
</evidence>
<dbReference type="NCBIfam" id="TIGR01958">
    <property type="entry name" value="nuoE_fam"/>
    <property type="match status" value="1"/>
</dbReference>
<evidence type="ECO:0000256" key="3">
    <source>
        <dbReference type="ARBA" id="ARBA00022723"/>
    </source>
</evidence>
<evidence type="ECO:0008006" key="10">
    <source>
        <dbReference type="Google" id="ProtNLM"/>
    </source>
</evidence>
<proteinExistence type="inferred from homology"/>
<dbReference type="PANTHER" id="PTHR10371">
    <property type="entry name" value="NADH DEHYDROGENASE UBIQUINONE FLAVOPROTEIN 2, MITOCHONDRIAL"/>
    <property type="match status" value="1"/>
</dbReference>
<dbReference type="Proteomes" id="UP000681340">
    <property type="component" value="Unassembled WGS sequence"/>
</dbReference>
<dbReference type="EMBL" id="BOQL01000027">
    <property type="protein sequence ID" value="GIM69524.1"/>
    <property type="molecule type" value="Genomic_DNA"/>
</dbReference>
<feature type="compositionally biased region" description="Basic and acidic residues" evidence="7">
    <location>
        <begin position="241"/>
        <end position="251"/>
    </location>
</feature>
<dbReference type="Gene3D" id="3.40.30.10">
    <property type="entry name" value="Glutaredoxin"/>
    <property type="match status" value="1"/>
</dbReference>
<dbReference type="Gene3D" id="1.10.10.1590">
    <property type="entry name" value="NADH-quinone oxidoreductase subunit E"/>
    <property type="match status" value="1"/>
</dbReference>
<protein>
    <recommendedName>
        <fullName evidence="10">NADH-quinone oxidoreductase subunit E</fullName>
    </recommendedName>
</protein>
<dbReference type="GO" id="GO:0051537">
    <property type="term" value="F:2 iron, 2 sulfur cluster binding"/>
    <property type="evidence" value="ECO:0007669"/>
    <property type="project" value="UniProtKB-KW"/>
</dbReference>
<accession>A0A919SD99</accession>
<dbReference type="GO" id="GO:0046872">
    <property type="term" value="F:metal ion binding"/>
    <property type="evidence" value="ECO:0007669"/>
    <property type="project" value="UniProtKB-KW"/>
</dbReference>
<evidence type="ECO:0000256" key="7">
    <source>
        <dbReference type="SAM" id="MobiDB-lite"/>
    </source>
</evidence>
<evidence type="ECO:0000256" key="2">
    <source>
        <dbReference type="ARBA" id="ARBA00022714"/>
    </source>
</evidence>
<dbReference type="FunFam" id="1.10.10.1590:FF:000001">
    <property type="entry name" value="NADH-quinone oxidoreductase subunit E"/>
    <property type="match status" value="1"/>
</dbReference>
<evidence type="ECO:0000313" key="8">
    <source>
        <dbReference type="EMBL" id="GIM69524.1"/>
    </source>
</evidence>
<keyword evidence="4" id="KW-0408">Iron</keyword>
<dbReference type="GO" id="GO:0003954">
    <property type="term" value="F:NADH dehydrogenase activity"/>
    <property type="evidence" value="ECO:0007669"/>
    <property type="project" value="TreeGrafter"/>
</dbReference>
<reference evidence="8" key="1">
    <citation type="submission" date="2021-03" db="EMBL/GenBank/DDBJ databases">
        <title>Whole genome shotgun sequence of Actinoplanes auranticolor NBRC 12245.</title>
        <authorList>
            <person name="Komaki H."/>
            <person name="Tamura T."/>
        </authorList>
    </citation>
    <scope>NUCLEOTIDE SEQUENCE</scope>
    <source>
        <strain evidence="8">NBRC 12245</strain>
    </source>
</reference>
<sequence>MSDVTVDFSPAAAPLAEKLLEPAREILARYPAGRERSALLPLLHLVQTEEGFVSPNGVAFCAEILGINKAQVGAVATFYTMYKRKPTGEYLVSVCTNTLCNVLGGQEIYDGLVEHLGVGHDQTTPDGKITLEHAECLAACDYAPVVTVNYDFAVDNSTPQAAVELVEQLRQGERPMPSRGARICSLKEMQFQLAGFADEREGAVADGPAGAPTLRGVTLAQEHGVAVANFNIDTPIATTKPARDESAKAVKDPGPVSAAKPAEEKHGGLIANVASKVKSAAATVADKVEHRKAGAPVKAGDDKDPETRAAEARNPTGDTPAPDATSAGLPNQTPAPTNAAEAAGAAKNEVAGDGKPAGDTERGESIVQESAAAQKQPATTNDNPGWQNAPRGNEEKK</sequence>
<dbReference type="RefSeq" id="WP_212989631.1">
    <property type="nucleotide sequence ID" value="NZ_BAABEA010000021.1"/>
</dbReference>
<keyword evidence="2" id="KW-0001">2Fe-2S</keyword>
<dbReference type="Pfam" id="PF01257">
    <property type="entry name" value="2Fe-2S_thioredx"/>
    <property type="match status" value="1"/>
</dbReference>
<dbReference type="InterPro" id="IPR042128">
    <property type="entry name" value="NuoE_dom"/>
</dbReference>
<dbReference type="PANTHER" id="PTHR10371:SF3">
    <property type="entry name" value="NADH DEHYDROGENASE [UBIQUINONE] FLAVOPROTEIN 2, MITOCHONDRIAL"/>
    <property type="match status" value="1"/>
</dbReference>
<feature type="region of interest" description="Disordered" evidence="7">
    <location>
        <begin position="285"/>
        <end position="397"/>
    </location>
</feature>
<dbReference type="SUPFAM" id="SSF52833">
    <property type="entry name" value="Thioredoxin-like"/>
    <property type="match status" value="1"/>
</dbReference>
<dbReference type="InterPro" id="IPR036249">
    <property type="entry name" value="Thioredoxin-like_sf"/>
</dbReference>